<evidence type="ECO:0000313" key="1">
    <source>
        <dbReference type="EMBL" id="ACU86857.1"/>
    </source>
</evidence>
<dbReference type="SUPFAM" id="SSF55961">
    <property type="entry name" value="Bet v1-like"/>
    <property type="match status" value="1"/>
</dbReference>
<evidence type="ECO:0008006" key="3">
    <source>
        <dbReference type="Google" id="ProtNLM"/>
    </source>
</evidence>
<name>C7MAX0_BRAFD</name>
<dbReference type="PATRIC" id="fig|446465.5.peg.3065"/>
<dbReference type="Proteomes" id="UP000001919">
    <property type="component" value="Chromosome"/>
</dbReference>
<dbReference type="eggNOG" id="COG3832">
    <property type="taxonomic scope" value="Bacteria"/>
</dbReference>
<protein>
    <recommendedName>
        <fullName evidence="3">SRPBCC family protein</fullName>
    </recommendedName>
</protein>
<dbReference type="OrthoDB" id="9803476at2"/>
<reference evidence="1 2" key="1">
    <citation type="journal article" date="2009" name="Stand. Genomic Sci.">
        <title>Complete genome sequence of Brachybacterium faecium type strain (Schefferle 6-10).</title>
        <authorList>
            <person name="Lapidus A."/>
            <person name="Pukall R."/>
            <person name="Labuttii K."/>
            <person name="Copeland A."/>
            <person name="Del Rio T.G."/>
            <person name="Nolan M."/>
            <person name="Chen F."/>
            <person name="Lucas S."/>
            <person name="Tice H."/>
            <person name="Cheng J.F."/>
            <person name="Bruce D."/>
            <person name="Goodwin L."/>
            <person name="Pitluck S."/>
            <person name="Rohde M."/>
            <person name="Goker M."/>
            <person name="Pati A."/>
            <person name="Ivanova N."/>
            <person name="Mavrommatis K."/>
            <person name="Chen A."/>
            <person name="Palaniappan K."/>
            <person name="D'haeseleer P."/>
            <person name="Chain P."/>
            <person name="Bristow J."/>
            <person name="Eisen J.A."/>
            <person name="Markowitz V."/>
            <person name="Hugenholtz P."/>
            <person name="Kyrpides N.C."/>
            <person name="Klenk H.P."/>
        </authorList>
    </citation>
    <scope>NUCLEOTIDE SEQUENCE [LARGE SCALE GENOMIC DNA]</scope>
    <source>
        <strain evidence="2">ATCC 43885 / DSM 4810 / JCM 11609 / LMG 19847 / NBRC 14762 / NCIMB 9860 / 6-10</strain>
    </source>
</reference>
<keyword evidence="2" id="KW-1185">Reference proteome</keyword>
<dbReference type="KEGG" id="bfa:Bfae_30970"/>
<organism evidence="1 2">
    <name type="scientific">Brachybacterium faecium (strain ATCC 43885 / DSM 4810 / JCM 11609 / LMG 19847 / NBRC 14762 / NCIMB 9860 / 6-10)</name>
    <dbReference type="NCBI Taxonomy" id="446465"/>
    <lineage>
        <taxon>Bacteria</taxon>
        <taxon>Bacillati</taxon>
        <taxon>Actinomycetota</taxon>
        <taxon>Actinomycetes</taxon>
        <taxon>Micrococcales</taxon>
        <taxon>Dermabacteraceae</taxon>
        <taxon>Brachybacterium</taxon>
    </lineage>
</organism>
<dbReference type="InterPro" id="IPR023393">
    <property type="entry name" value="START-like_dom_sf"/>
</dbReference>
<sequence>MNTSAIDQRIADLPVAVDRTEDAVILEVDLAGTGAQIWNHLTDPELLATWSPLVPERPLTGVGPVLARTTPEEDPVAADVLATAGDHALTHRWGDDLLEWLIDEARLTLLLRLAEPAHAPAHLAGWQVCLAVLDARLEGLDQERIVGRDALAHGWEALRDRYAAELGLPVGPEAG</sequence>
<dbReference type="Gene3D" id="3.30.530.20">
    <property type="match status" value="1"/>
</dbReference>
<dbReference type="HOGENOM" id="CLU_108923_3_0_11"/>
<dbReference type="STRING" id="446465.Bfae_30970"/>
<accession>C7MAX0</accession>
<gene>
    <name evidence="1" type="ordered locus">Bfae_30970</name>
</gene>
<proteinExistence type="predicted"/>
<dbReference type="EMBL" id="CP001643">
    <property type="protein sequence ID" value="ACU86857.1"/>
    <property type="molecule type" value="Genomic_DNA"/>
</dbReference>
<evidence type="ECO:0000313" key="2">
    <source>
        <dbReference type="Proteomes" id="UP000001919"/>
    </source>
</evidence>
<dbReference type="AlphaFoldDB" id="C7MAX0"/>